<evidence type="ECO:0000313" key="3">
    <source>
        <dbReference type="EMBL" id="PWN26116.1"/>
    </source>
</evidence>
<evidence type="ECO:0008006" key="5">
    <source>
        <dbReference type="Google" id="ProtNLM"/>
    </source>
</evidence>
<feature type="transmembrane region" description="Helical" evidence="1">
    <location>
        <begin position="322"/>
        <end position="342"/>
    </location>
</feature>
<evidence type="ECO:0000256" key="2">
    <source>
        <dbReference type="SAM" id="SignalP"/>
    </source>
</evidence>
<dbReference type="Proteomes" id="UP000245884">
    <property type="component" value="Unassembled WGS sequence"/>
</dbReference>
<dbReference type="RefSeq" id="XP_025360728.1">
    <property type="nucleotide sequence ID" value="XM_025509708.1"/>
</dbReference>
<accession>A0A316ULF2</accession>
<feature type="signal peptide" evidence="2">
    <location>
        <begin position="1"/>
        <end position="22"/>
    </location>
</feature>
<evidence type="ECO:0000313" key="4">
    <source>
        <dbReference type="Proteomes" id="UP000245884"/>
    </source>
</evidence>
<sequence length="343" mass="35135">MKFTASLFAVAGAVYAATGAVAQSSNTSICDKYSMALFNSTNGTTQSTLLTALVNTALIGNYSPLGGKANVTGILNNGTYNGTEVSLLKYFNGQLRSTNRDGNATAVNFLDGGGADPLKQNMAANDEDSRQYTLVTHLYQYFGKALGCSSQSSDDDAAFSNYEGSTSMSNVHRFMNLNVIENAYFIQEVGNAALSFGVSMADATAVGQTLTMLFNYRCAPAISFPPGSQNASQSICLASSCPLYPQGYNCTAAPQLNSYPNGTMGMAAALANGQMAPEDSTNSAASSAVAANSRTQTAQAAGATGNTMSGGGNAAGALSVPWAQSVAVFGALAMGAFGVLTVL</sequence>
<evidence type="ECO:0000256" key="1">
    <source>
        <dbReference type="SAM" id="Phobius"/>
    </source>
</evidence>
<keyword evidence="1" id="KW-1133">Transmembrane helix</keyword>
<dbReference type="OrthoDB" id="2110578at2759"/>
<proteinExistence type="predicted"/>
<name>A0A316ULF2_9BASI</name>
<keyword evidence="2" id="KW-0732">Signal</keyword>
<reference evidence="3 4" key="1">
    <citation type="journal article" date="2018" name="Mol. Biol. Evol.">
        <title>Broad Genomic Sampling Reveals a Smut Pathogenic Ancestry of the Fungal Clade Ustilaginomycotina.</title>
        <authorList>
            <person name="Kijpornyongpan T."/>
            <person name="Mondo S.J."/>
            <person name="Barry K."/>
            <person name="Sandor L."/>
            <person name="Lee J."/>
            <person name="Lipzen A."/>
            <person name="Pangilinan J."/>
            <person name="LaButti K."/>
            <person name="Hainaut M."/>
            <person name="Henrissat B."/>
            <person name="Grigoriev I.V."/>
            <person name="Spatafora J.W."/>
            <person name="Aime M.C."/>
        </authorList>
    </citation>
    <scope>NUCLEOTIDE SEQUENCE [LARGE SCALE GENOMIC DNA]</scope>
    <source>
        <strain evidence="3 4">MCA 5214</strain>
    </source>
</reference>
<organism evidence="3 4">
    <name type="scientific">Jaminaea rosea</name>
    <dbReference type="NCBI Taxonomy" id="1569628"/>
    <lineage>
        <taxon>Eukaryota</taxon>
        <taxon>Fungi</taxon>
        <taxon>Dikarya</taxon>
        <taxon>Basidiomycota</taxon>
        <taxon>Ustilaginomycotina</taxon>
        <taxon>Exobasidiomycetes</taxon>
        <taxon>Microstromatales</taxon>
        <taxon>Microstromatales incertae sedis</taxon>
        <taxon>Jaminaea</taxon>
    </lineage>
</organism>
<feature type="chain" id="PRO_5016321817" description="Heme haloperoxidase family profile domain-containing protein" evidence="2">
    <location>
        <begin position="23"/>
        <end position="343"/>
    </location>
</feature>
<dbReference type="EMBL" id="KZ819673">
    <property type="protein sequence ID" value="PWN26116.1"/>
    <property type="molecule type" value="Genomic_DNA"/>
</dbReference>
<keyword evidence="4" id="KW-1185">Reference proteome</keyword>
<keyword evidence="1" id="KW-0812">Transmembrane</keyword>
<keyword evidence="1" id="KW-0472">Membrane</keyword>
<dbReference type="STRING" id="1569628.A0A316ULF2"/>
<protein>
    <recommendedName>
        <fullName evidence="5">Heme haloperoxidase family profile domain-containing protein</fullName>
    </recommendedName>
</protein>
<gene>
    <name evidence="3" type="ORF">BDZ90DRAFT_59123</name>
</gene>
<dbReference type="AlphaFoldDB" id="A0A316ULF2"/>
<dbReference type="GeneID" id="37031531"/>